<organism evidence="2">
    <name type="scientific">Tanacetum cinerariifolium</name>
    <name type="common">Dalmatian daisy</name>
    <name type="synonym">Chrysanthemum cinerariifolium</name>
    <dbReference type="NCBI Taxonomy" id="118510"/>
    <lineage>
        <taxon>Eukaryota</taxon>
        <taxon>Viridiplantae</taxon>
        <taxon>Streptophyta</taxon>
        <taxon>Embryophyta</taxon>
        <taxon>Tracheophyta</taxon>
        <taxon>Spermatophyta</taxon>
        <taxon>Magnoliopsida</taxon>
        <taxon>eudicotyledons</taxon>
        <taxon>Gunneridae</taxon>
        <taxon>Pentapetalae</taxon>
        <taxon>asterids</taxon>
        <taxon>campanulids</taxon>
        <taxon>Asterales</taxon>
        <taxon>Asteraceae</taxon>
        <taxon>Asteroideae</taxon>
        <taxon>Anthemideae</taxon>
        <taxon>Anthemidinae</taxon>
        <taxon>Tanacetum</taxon>
    </lineage>
</organism>
<evidence type="ECO:0000256" key="1">
    <source>
        <dbReference type="SAM" id="MobiDB-lite"/>
    </source>
</evidence>
<protein>
    <submittedName>
        <fullName evidence="2">Uncharacterized protein</fullName>
    </submittedName>
</protein>
<name>A0A699I758_TANCI</name>
<gene>
    <name evidence="2" type="ORF">Tci_501111</name>
</gene>
<feature type="compositionally biased region" description="Acidic residues" evidence="1">
    <location>
        <begin position="19"/>
        <end position="33"/>
    </location>
</feature>
<accession>A0A699I758</accession>
<feature type="non-terminal residue" evidence="2">
    <location>
        <position position="65"/>
    </location>
</feature>
<feature type="compositionally biased region" description="Basic and acidic residues" evidence="1">
    <location>
        <begin position="52"/>
        <end position="65"/>
    </location>
</feature>
<dbReference type="AlphaFoldDB" id="A0A699I758"/>
<evidence type="ECO:0000313" key="2">
    <source>
        <dbReference type="EMBL" id="GEZ29138.1"/>
    </source>
</evidence>
<proteinExistence type="predicted"/>
<reference evidence="2" key="1">
    <citation type="journal article" date="2019" name="Sci. Rep.">
        <title>Draft genome of Tanacetum cinerariifolium, the natural source of mosquito coil.</title>
        <authorList>
            <person name="Yamashiro T."/>
            <person name="Shiraishi A."/>
            <person name="Satake H."/>
            <person name="Nakayama K."/>
        </authorList>
    </citation>
    <scope>NUCLEOTIDE SEQUENCE</scope>
</reference>
<feature type="compositionally biased region" description="Acidic residues" evidence="1">
    <location>
        <begin position="42"/>
        <end position="51"/>
    </location>
</feature>
<comment type="caution">
    <text evidence="2">The sequence shown here is derived from an EMBL/GenBank/DDBJ whole genome shotgun (WGS) entry which is preliminary data.</text>
</comment>
<sequence>MNVVVISSSSNEEDDIILISSDDDDDDCSESDVNETGQQDYDVIELMDSDEDKPVDHVPRGIDNE</sequence>
<feature type="region of interest" description="Disordered" evidence="1">
    <location>
        <begin position="19"/>
        <end position="65"/>
    </location>
</feature>
<dbReference type="EMBL" id="BKCJ010261750">
    <property type="protein sequence ID" value="GEZ29138.1"/>
    <property type="molecule type" value="Genomic_DNA"/>
</dbReference>